<dbReference type="Proteomes" id="UP001295684">
    <property type="component" value="Unassembled WGS sequence"/>
</dbReference>
<keyword evidence="3" id="KW-1185">Reference proteome</keyword>
<feature type="compositionally biased region" description="Polar residues" evidence="1">
    <location>
        <begin position="475"/>
        <end position="489"/>
    </location>
</feature>
<feature type="compositionally biased region" description="Basic and acidic residues" evidence="1">
    <location>
        <begin position="14"/>
        <end position="36"/>
    </location>
</feature>
<evidence type="ECO:0000313" key="2">
    <source>
        <dbReference type="EMBL" id="CAI2367290.1"/>
    </source>
</evidence>
<organism evidence="2 3">
    <name type="scientific">Euplotes crassus</name>
    <dbReference type="NCBI Taxonomy" id="5936"/>
    <lineage>
        <taxon>Eukaryota</taxon>
        <taxon>Sar</taxon>
        <taxon>Alveolata</taxon>
        <taxon>Ciliophora</taxon>
        <taxon>Intramacronucleata</taxon>
        <taxon>Spirotrichea</taxon>
        <taxon>Hypotrichia</taxon>
        <taxon>Euplotida</taxon>
        <taxon>Euplotidae</taxon>
        <taxon>Moneuplotes</taxon>
    </lineage>
</organism>
<feature type="region of interest" description="Disordered" evidence="1">
    <location>
        <begin position="387"/>
        <end position="489"/>
    </location>
</feature>
<feature type="compositionally biased region" description="Basic and acidic residues" evidence="1">
    <location>
        <begin position="263"/>
        <end position="293"/>
    </location>
</feature>
<reference evidence="2" key="1">
    <citation type="submission" date="2023-07" db="EMBL/GenBank/DDBJ databases">
        <authorList>
            <consortium name="AG Swart"/>
            <person name="Singh M."/>
            <person name="Singh A."/>
            <person name="Seah K."/>
            <person name="Emmerich C."/>
        </authorList>
    </citation>
    <scope>NUCLEOTIDE SEQUENCE</scope>
    <source>
        <strain evidence="2">DP1</strain>
    </source>
</reference>
<dbReference type="EMBL" id="CAMPGE010008391">
    <property type="protein sequence ID" value="CAI2367290.1"/>
    <property type="molecule type" value="Genomic_DNA"/>
</dbReference>
<evidence type="ECO:0000313" key="3">
    <source>
        <dbReference type="Proteomes" id="UP001295684"/>
    </source>
</evidence>
<feature type="region of interest" description="Disordered" evidence="1">
    <location>
        <begin position="13"/>
        <end position="39"/>
    </location>
</feature>
<protein>
    <submittedName>
        <fullName evidence="2">Uncharacterized protein</fullName>
    </submittedName>
</protein>
<feature type="compositionally biased region" description="Basic residues" evidence="1">
    <location>
        <begin position="395"/>
        <end position="410"/>
    </location>
</feature>
<feature type="region of interest" description="Disordered" evidence="1">
    <location>
        <begin position="87"/>
        <end position="130"/>
    </location>
</feature>
<dbReference type="AlphaFoldDB" id="A0AAD1ULA8"/>
<evidence type="ECO:0000256" key="1">
    <source>
        <dbReference type="SAM" id="MobiDB-lite"/>
    </source>
</evidence>
<sequence>MISEKKLTSFKLNNENRSHNFEANNEYEHQKQENRHLRAKSSLSSIKNCLSSLNLCNILGNKNCSNPKKKTYDHYDKNNINMSIQKPKFAFSPQERSKTTLKHPKPPPQNPTKSPLSQSNPPQNPPKFSKFCSQNLLSHLHSKPKLCLQPAVCSSESDLQAYLYTHTPPILDQLTLSRFSLSPQSIYQSSLTSRPRRDIHPHDSYVKVQEYSTSQTTSFSSMDQNQFTDVTEGYKHTQKWVTVKKSQPEVEEERAKRQGQCGRKQERNEEKGNSDWKQGEGREKLSKKPKEVRKQRIKNECSEYLQATVLEKLRNTKKKILNTKIRMKRELSSIISSKSVKDNTRCISKQKKEVSSTRSVERTNSKAMRCFKQSNCTSVRNLAHRSKSVKSAVKGCKKKSKRKTKSRVKNSKGIVSKMSSTNASRSKSCVSSRGNSNIVRNLKRAKSSRHRKTKPVRKQSKRMHKKDRRAEAKSQSRFAKSQRASRWFS</sequence>
<proteinExistence type="predicted"/>
<gene>
    <name evidence="2" type="ORF">ECRASSUSDP1_LOCUS8571</name>
</gene>
<feature type="compositionally biased region" description="Low complexity" evidence="1">
    <location>
        <begin position="111"/>
        <end position="130"/>
    </location>
</feature>
<feature type="region of interest" description="Disordered" evidence="1">
    <location>
        <begin position="245"/>
        <end position="293"/>
    </location>
</feature>
<comment type="caution">
    <text evidence="2">The sequence shown here is derived from an EMBL/GenBank/DDBJ whole genome shotgun (WGS) entry which is preliminary data.</text>
</comment>
<feature type="compositionally biased region" description="Polar residues" evidence="1">
    <location>
        <begin position="417"/>
        <end position="439"/>
    </location>
</feature>
<feature type="compositionally biased region" description="Basic residues" evidence="1">
    <location>
        <begin position="441"/>
        <end position="467"/>
    </location>
</feature>
<accession>A0AAD1ULA8</accession>
<name>A0AAD1ULA8_EUPCR</name>